<dbReference type="Proteomes" id="UP001464555">
    <property type="component" value="Unassembled WGS sequence"/>
</dbReference>
<name>A0ABU9HVF8_9FLAO</name>
<organism evidence="1 2">
    <name type="scientific">Flavobacterium arundinis</name>
    <dbReference type="NCBI Taxonomy" id="3139143"/>
    <lineage>
        <taxon>Bacteria</taxon>
        <taxon>Pseudomonadati</taxon>
        <taxon>Bacteroidota</taxon>
        <taxon>Flavobacteriia</taxon>
        <taxon>Flavobacteriales</taxon>
        <taxon>Flavobacteriaceae</taxon>
        <taxon>Flavobacterium</taxon>
    </lineage>
</organism>
<keyword evidence="2" id="KW-1185">Reference proteome</keyword>
<accession>A0ABU9HVF8</accession>
<dbReference type="EMBL" id="JBBYHR010000002">
    <property type="protein sequence ID" value="MEL1243547.1"/>
    <property type="molecule type" value="Genomic_DNA"/>
</dbReference>
<evidence type="ECO:0000313" key="2">
    <source>
        <dbReference type="Proteomes" id="UP001464555"/>
    </source>
</evidence>
<proteinExistence type="predicted"/>
<sequence length="145" mass="16124">MGYPHSIIIYASHLNGIGGIETFVVNFCKRMALHAAITFAYDTCDAKTRNAISAYAKCHKLGAKVLHADTLILATAWGKSPGRRIVAATQIQMIHADYVACITDWDFKYKKDSATTHHVAVSNHVARQFEIATPYKIDKLIYNLL</sequence>
<evidence type="ECO:0000313" key="1">
    <source>
        <dbReference type="EMBL" id="MEL1243547.1"/>
    </source>
</evidence>
<protein>
    <submittedName>
        <fullName evidence="1">Uncharacterized protein</fullName>
    </submittedName>
</protein>
<reference evidence="1 2" key="1">
    <citation type="submission" date="2024-04" db="EMBL/GenBank/DDBJ databases">
        <title>Flavobacterium sp. DGU11 16S ribosomal RNA gene Genome sequencing and assembly.</title>
        <authorList>
            <person name="Park S."/>
        </authorList>
    </citation>
    <scope>NUCLEOTIDE SEQUENCE [LARGE SCALE GENOMIC DNA]</scope>
    <source>
        <strain evidence="1 2">DGU11</strain>
    </source>
</reference>
<gene>
    <name evidence="1" type="ORF">AAEO56_04675</name>
</gene>
<dbReference type="RefSeq" id="WP_341695863.1">
    <property type="nucleotide sequence ID" value="NZ_JBBYHR010000002.1"/>
</dbReference>
<comment type="caution">
    <text evidence="1">The sequence shown here is derived from an EMBL/GenBank/DDBJ whole genome shotgun (WGS) entry which is preliminary data.</text>
</comment>